<proteinExistence type="predicted"/>
<dbReference type="EMBL" id="JADHOK010000030">
    <property type="protein sequence ID" value="MBL6761714.1"/>
    <property type="molecule type" value="Genomic_DNA"/>
</dbReference>
<dbReference type="AlphaFoldDB" id="A0A937L3M3"/>
<evidence type="ECO:0000313" key="2">
    <source>
        <dbReference type="EMBL" id="MBL6761714.1"/>
    </source>
</evidence>
<dbReference type="InterPro" id="IPR006016">
    <property type="entry name" value="UspA"/>
</dbReference>
<feature type="domain" description="UspA" evidence="1">
    <location>
        <begin position="9"/>
        <end position="117"/>
    </location>
</feature>
<sequence>MDIDQHLQRKFLIVVDGTPESYSALRFAARRAHGTGGKVALLLVIEPETHDHWLGVSTLMKEEAEIEAEKILTESTALVEMLGGEKPETHIRHGQLAEEISRLVEEDRSISTLVLAAAVGAAGPGPLVSAIGAGKSSVHIPVTIVPGDLSDDEIDALT</sequence>
<evidence type="ECO:0000313" key="3">
    <source>
        <dbReference type="Proteomes" id="UP000785783"/>
    </source>
</evidence>
<organism evidence="2 3">
    <name type="scientific">PS1 clade bacterium</name>
    <dbReference type="NCBI Taxonomy" id="2175152"/>
    <lineage>
        <taxon>Bacteria</taxon>
        <taxon>Pseudomonadati</taxon>
        <taxon>Pseudomonadota</taxon>
        <taxon>Alphaproteobacteria</taxon>
        <taxon>PS1 clade</taxon>
    </lineage>
</organism>
<dbReference type="SUPFAM" id="SSF52402">
    <property type="entry name" value="Adenine nucleotide alpha hydrolases-like"/>
    <property type="match status" value="1"/>
</dbReference>
<reference evidence="2" key="1">
    <citation type="submission" date="2020-10" db="EMBL/GenBank/DDBJ databases">
        <title>Microbiome of the Black Sea water column analyzed by genome centric metagenomics.</title>
        <authorList>
            <person name="Cabello-Yeves P.J."/>
            <person name="Callieri C."/>
            <person name="Picazo A."/>
            <person name="Mehrshad M."/>
            <person name="Haro-Moreno J.M."/>
            <person name="Roda-Garcia J."/>
            <person name="Dzembekova N."/>
            <person name="Slabakova V."/>
            <person name="Slabakova N."/>
            <person name="Moncheva S."/>
            <person name="Rodriguez-Valera F."/>
        </authorList>
    </citation>
    <scope>NUCLEOTIDE SEQUENCE</scope>
    <source>
        <strain evidence="2">BS307-5m-G5</strain>
    </source>
</reference>
<dbReference type="CDD" id="cd00293">
    <property type="entry name" value="USP-like"/>
    <property type="match status" value="1"/>
</dbReference>
<evidence type="ECO:0000259" key="1">
    <source>
        <dbReference type="Pfam" id="PF00582"/>
    </source>
</evidence>
<dbReference type="Proteomes" id="UP000785783">
    <property type="component" value="Unassembled WGS sequence"/>
</dbReference>
<comment type="caution">
    <text evidence="2">The sequence shown here is derived from an EMBL/GenBank/DDBJ whole genome shotgun (WGS) entry which is preliminary data.</text>
</comment>
<dbReference type="Pfam" id="PF00582">
    <property type="entry name" value="Usp"/>
    <property type="match status" value="1"/>
</dbReference>
<protein>
    <submittedName>
        <fullName evidence="2">Universal stress protein</fullName>
    </submittedName>
</protein>
<gene>
    <name evidence="2" type="ORF">ISQ19_03350</name>
</gene>
<dbReference type="Gene3D" id="3.40.50.620">
    <property type="entry name" value="HUPs"/>
    <property type="match status" value="1"/>
</dbReference>
<dbReference type="InterPro" id="IPR014729">
    <property type="entry name" value="Rossmann-like_a/b/a_fold"/>
</dbReference>
<accession>A0A937L3M3</accession>
<name>A0A937L3M3_9PROT</name>